<protein>
    <submittedName>
        <fullName evidence="1">Uncharacterized protein</fullName>
    </submittedName>
</protein>
<reference evidence="1" key="1">
    <citation type="submission" date="2014-09" db="EMBL/GenBank/DDBJ databases">
        <authorList>
            <person name="Magalhaes I.L.F."/>
            <person name="Oliveira U."/>
            <person name="Santos F.R."/>
            <person name="Vidigal T.H.D.A."/>
            <person name="Brescovit A.D."/>
            <person name="Santos A.J."/>
        </authorList>
    </citation>
    <scope>NUCLEOTIDE SEQUENCE</scope>
    <source>
        <tissue evidence="1">Shoot tissue taken approximately 20 cm above the soil surface</tissue>
    </source>
</reference>
<dbReference type="AlphaFoldDB" id="A0A0A9GFW3"/>
<proteinExistence type="predicted"/>
<evidence type="ECO:0000313" key="1">
    <source>
        <dbReference type="EMBL" id="JAE21446.1"/>
    </source>
</evidence>
<reference evidence="1" key="2">
    <citation type="journal article" date="2015" name="Data Brief">
        <title>Shoot transcriptome of the giant reed, Arundo donax.</title>
        <authorList>
            <person name="Barrero R.A."/>
            <person name="Guerrero F.D."/>
            <person name="Moolhuijzen P."/>
            <person name="Goolsby J.A."/>
            <person name="Tidwell J."/>
            <person name="Bellgard S.E."/>
            <person name="Bellgard M.I."/>
        </authorList>
    </citation>
    <scope>NUCLEOTIDE SEQUENCE</scope>
    <source>
        <tissue evidence="1">Shoot tissue taken approximately 20 cm above the soil surface</tissue>
    </source>
</reference>
<dbReference type="EMBL" id="GBRH01176450">
    <property type="protein sequence ID" value="JAE21446.1"/>
    <property type="molecule type" value="Transcribed_RNA"/>
</dbReference>
<accession>A0A0A9GFW3</accession>
<name>A0A0A9GFW3_ARUDO</name>
<organism evidence="1">
    <name type="scientific">Arundo donax</name>
    <name type="common">Giant reed</name>
    <name type="synonym">Donax arundinaceus</name>
    <dbReference type="NCBI Taxonomy" id="35708"/>
    <lineage>
        <taxon>Eukaryota</taxon>
        <taxon>Viridiplantae</taxon>
        <taxon>Streptophyta</taxon>
        <taxon>Embryophyta</taxon>
        <taxon>Tracheophyta</taxon>
        <taxon>Spermatophyta</taxon>
        <taxon>Magnoliopsida</taxon>
        <taxon>Liliopsida</taxon>
        <taxon>Poales</taxon>
        <taxon>Poaceae</taxon>
        <taxon>PACMAD clade</taxon>
        <taxon>Arundinoideae</taxon>
        <taxon>Arundineae</taxon>
        <taxon>Arundo</taxon>
    </lineage>
</organism>
<sequence>MIGPSWVAGEEGKAMGLGRRLEPCGRWQMWNPNPS</sequence>